<accession>G7I9B8</accession>
<evidence type="ECO:0000259" key="1">
    <source>
        <dbReference type="PROSITE" id="PS51320"/>
    </source>
</evidence>
<protein>
    <submittedName>
        <fullName evidence="2">Zim motif protein</fullName>
    </submittedName>
</protein>
<dbReference type="InterPro" id="IPR010399">
    <property type="entry name" value="Tify_dom"/>
</dbReference>
<sequence length="118" mass="13787">MTVTALSEAELIVTALLEVLVIDLVFTTYYHFQEPCVAVLLVRYESVQNDSKFDVVYGNGGENHEFTLQRFDESDQFTLSFRDQVYVFNYVTPSKVQLVLLLFDRCEQLVWMWCLNKV</sequence>
<evidence type="ECO:0000313" key="3">
    <source>
        <dbReference type="EnsemblPlants" id="AES60644"/>
    </source>
</evidence>
<name>G7I9B8_MEDTR</name>
<dbReference type="AlphaFoldDB" id="G7I9B8"/>
<dbReference type="EnsemblPlants" id="AES60644">
    <property type="protein sequence ID" value="AES60644"/>
    <property type="gene ID" value="MTR_1g061610"/>
</dbReference>
<reference evidence="2 4" key="1">
    <citation type="journal article" date="2011" name="Nature">
        <title>The Medicago genome provides insight into the evolution of rhizobial symbioses.</title>
        <authorList>
            <person name="Young N.D."/>
            <person name="Debelle F."/>
            <person name="Oldroyd G.E."/>
            <person name="Geurts R."/>
            <person name="Cannon S.B."/>
            <person name="Udvardi M.K."/>
            <person name="Benedito V.A."/>
            <person name="Mayer K.F."/>
            <person name="Gouzy J."/>
            <person name="Schoof H."/>
            <person name="Van de Peer Y."/>
            <person name="Proost S."/>
            <person name="Cook D.R."/>
            <person name="Meyers B.C."/>
            <person name="Spannagl M."/>
            <person name="Cheung F."/>
            <person name="De Mita S."/>
            <person name="Krishnakumar V."/>
            <person name="Gundlach H."/>
            <person name="Zhou S."/>
            <person name="Mudge J."/>
            <person name="Bharti A.K."/>
            <person name="Murray J.D."/>
            <person name="Naoumkina M.A."/>
            <person name="Rosen B."/>
            <person name="Silverstein K.A."/>
            <person name="Tang H."/>
            <person name="Rombauts S."/>
            <person name="Zhao P.X."/>
            <person name="Zhou P."/>
            <person name="Barbe V."/>
            <person name="Bardou P."/>
            <person name="Bechner M."/>
            <person name="Bellec A."/>
            <person name="Berger A."/>
            <person name="Berges H."/>
            <person name="Bidwell S."/>
            <person name="Bisseling T."/>
            <person name="Choisne N."/>
            <person name="Couloux A."/>
            <person name="Denny R."/>
            <person name="Deshpande S."/>
            <person name="Dai X."/>
            <person name="Doyle J.J."/>
            <person name="Dudez A.M."/>
            <person name="Farmer A.D."/>
            <person name="Fouteau S."/>
            <person name="Franken C."/>
            <person name="Gibelin C."/>
            <person name="Gish J."/>
            <person name="Goldstein S."/>
            <person name="Gonzalez A.J."/>
            <person name="Green P.J."/>
            <person name="Hallab A."/>
            <person name="Hartog M."/>
            <person name="Hua A."/>
            <person name="Humphray S.J."/>
            <person name="Jeong D.H."/>
            <person name="Jing Y."/>
            <person name="Jocker A."/>
            <person name="Kenton S.M."/>
            <person name="Kim D.J."/>
            <person name="Klee K."/>
            <person name="Lai H."/>
            <person name="Lang C."/>
            <person name="Lin S."/>
            <person name="Macmil S.L."/>
            <person name="Magdelenat G."/>
            <person name="Matthews L."/>
            <person name="McCorrison J."/>
            <person name="Monaghan E.L."/>
            <person name="Mun J.H."/>
            <person name="Najar F.Z."/>
            <person name="Nicholson C."/>
            <person name="Noirot C."/>
            <person name="O'Bleness M."/>
            <person name="Paule C.R."/>
            <person name="Poulain J."/>
            <person name="Prion F."/>
            <person name="Qin B."/>
            <person name="Qu C."/>
            <person name="Retzel E.F."/>
            <person name="Riddle C."/>
            <person name="Sallet E."/>
            <person name="Samain S."/>
            <person name="Samson N."/>
            <person name="Sanders I."/>
            <person name="Saurat O."/>
            <person name="Scarpelli C."/>
            <person name="Schiex T."/>
            <person name="Segurens B."/>
            <person name="Severin A.J."/>
            <person name="Sherrier D.J."/>
            <person name="Shi R."/>
            <person name="Sims S."/>
            <person name="Singer S.R."/>
            <person name="Sinharoy S."/>
            <person name="Sterck L."/>
            <person name="Viollet A."/>
            <person name="Wang B.B."/>
            <person name="Wang K."/>
            <person name="Wang M."/>
            <person name="Wang X."/>
            <person name="Warfsmann J."/>
            <person name="Weissenbach J."/>
            <person name="White D.D."/>
            <person name="White J.D."/>
            <person name="Wiley G.B."/>
            <person name="Wincker P."/>
            <person name="Xing Y."/>
            <person name="Yang L."/>
            <person name="Yao Z."/>
            <person name="Ying F."/>
            <person name="Zhai J."/>
            <person name="Zhou L."/>
            <person name="Zuber A."/>
            <person name="Denarie J."/>
            <person name="Dixon R.A."/>
            <person name="May G.D."/>
            <person name="Schwartz D.C."/>
            <person name="Rogers J."/>
            <person name="Quetier F."/>
            <person name="Town C.D."/>
            <person name="Roe B.A."/>
        </authorList>
    </citation>
    <scope>NUCLEOTIDE SEQUENCE [LARGE SCALE GENOMIC DNA]</scope>
    <source>
        <strain evidence="2">A17</strain>
        <strain evidence="3 4">cv. Jemalong A17</strain>
    </source>
</reference>
<dbReference type="PaxDb" id="3880-AES60644"/>
<organism evidence="2 4">
    <name type="scientific">Medicago truncatula</name>
    <name type="common">Barrel medic</name>
    <name type="synonym">Medicago tribuloides</name>
    <dbReference type="NCBI Taxonomy" id="3880"/>
    <lineage>
        <taxon>Eukaryota</taxon>
        <taxon>Viridiplantae</taxon>
        <taxon>Streptophyta</taxon>
        <taxon>Embryophyta</taxon>
        <taxon>Tracheophyta</taxon>
        <taxon>Spermatophyta</taxon>
        <taxon>Magnoliopsida</taxon>
        <taxon>eudicotyledons</taxon>
        <taxon>Gunneridae</taxon>
        <taxon>Pentapetalae</taxon>
        <taxon>rosids</taxon>
        <taxon>fabids</taxon>
        <taxon>Fabales</taxon>
        <taxon>Fabaceae</taxon>
        <taxon>Papilionoideae</taxon>
        <taxon>50 kb inversion clade</taxon>
        <taxon>NPAAA clade</taxon>
        <taxon>Hologalegina</taxon>
        <taxon>IRL clade</taxon>
        <taxon>Trifolieae</taxon>
        <taxon>Medicago</taxon>
    </lineage>
</organism>
<dbReference type="Proteomes" id="UP000002051">
    <property type="component" value="Unassembled WGS sequence"/>
</dbReference>
<gene>
    <name evidence="2" type="ordered locus">MTR_1g061610</name>
</gene>
<reference evidence="3" key="3">
    <citation type="submission" date="2015-04" db="UniProtKB">
        <authorList>
            <consortium name="EnsemblPlants"/>
        </authorList>
    </citation>
    <scope>IDENTIFICATION</scope>
    <source>
        <strain evidence="3">cv. Jemalong A17</strain>
    </source>
</reference>
<evidence type="ECO:0000313" key="4">
    <source>
        <dbReference type="Proteomes" id="UP000002051"/>
    </source>
</evidence>
<keyword evidence="4" id="KW-1185">Reference proteome</keyword>
<proteinExistence type="predicted"/>
<reference evidence="2 4" key="2">
    <citation type="journal article" date="2014" name="BMC Genomics">
        <title>An improved genome release (version Mt4.0) for the model legume Medicago truncatula.</title>
        <authorList>
            <person name="Tang H."/>
            <person name="Krishnakumar V."/>
            <person name="Bidwell S."/>
            <person name="Rosen B."/>
            <person name="Chan A."/>
            <person name="Zhou S."/>
            <person name="Gentzbittel L."/>
            <person name="Childs K.L."/>
            <person name="Yandell M."/>
            <person name="Gundlach H."/>
            <person name="Mayer K.F."/>
            <person name="Schwartz D.C."/>
            <person name="Town C.D."/>
        </authorList>
    </citation>
    <scope>GENOME REANNOTATION</scope>
    <source>
        <strain evidence="3 4">cv. Jemalong A17</strain>
    </source>
</reference>
<dbReference type="HOGENOM" id="CLU_2076562_0_0_1"/>
<dbReference type="PROSITE" id="PS51320">
    <property type="entry name" value="TIFY"/>
    <property type="match status" value="1"/>
</dbReference>
<feature type="domain" description="Tify" evidence="1">
    <location>
        <begin position="70"/>
        <end position="105"/>
    </location>
</feature>
<evidence type="ECO:0000313" key="2">
    <source>
        <dbReference type="EMBL" id="AES60644.1"/>
    </source>
</evidence>
<dbReference type="EMBL" id="CM001217">
    <property type="protein sequence ID" value="AES60644.1"/>
    <property type="molecule type" value="Genomic_DNA"/>
</dbReference>